<protein>
    <submittedName>
        <fullName evidence="2">Uncharacterized protein</fullName>
    </submittedName>
</protein>
<evidence type="ECO:0000256" key="1">
    <source>
        <dbReference type="SAM" id="Phobius"/>
    </source>
</evidence>
<keyword evidence="1" id="KW-1133">Transmembrane helix</keyword>
<sequence length="111" mass="12136">MSRPAPAGPRTAPRVASLPFPVRARDPADVPYLIEALLFLLPFAAYGLWRRANPSAEPSTILLVLAACGVVLMLGGAIWYGLSRSMDHSRDYVPVQLERSDIPPSEAQPRR</sequence>
<evidence type="ECO:0000313" key="2">
    <source>
        <dbReference type="EMBL" id="BDG74600.1"/>
    </source>
</evidence>
<name>A0ABM7Y966_9PROT</name>
<gene>
    <name evidence="2" type="ORF">Rmf_45290</name>
</gene>
<dbReference type="Proteomes" id="UP000831327">
    <property type="component" value="Chromosome"/>
</dbReference>
<dbReference type="EMBL" id="AP025637">
    <property type="protein sequence ID" value="BDG74600.1"/>
    <property type="molecule type" value="Genomic_DNA"/>
</dbReference>
<keyword evidence="1" id="KW-0472">Membrane</keyword>
<keyword evidence="1" id="KW-0812">Transmembrane</keyword>
<reference evidence="2 3" key="1">
    <citation type="journal article" date="2016" name="Microbes Environ.">
        <title>Phylogenetically diverse aerobic anoxygenic phototrophic bacteria isolated from epilithic biofilms in Tama river, Japan.</title>
        <authorList>
            <person name="Hirose S."/>
            <person name="Matsuura K."/>
            <person name="Haruta S."/>
        </authorList>
    </citation>
    <scope>NUCLEOTIDE SEQUENCE [LARGE SCALE GENOMIC DNA]</scope>
    <source>
        <strain evidence="2 3">S08</strain>
    </source>
</reference>
<keyword evidence="3" id="KW-1185">Reference proteome</keyword>
<feature type="transmembrane region" description="Helical" evidence="1">
    <location>
        <begin position="30"/>
        <end position="49"/>
    </location>
</feature>
<feature type="transmembrane region" description="Helical" evidence="1">
    <location>
        <begin position="61"/>
        <end position="82"/>
    </location>
</feature>
<accession>A0ABM7Y966</accession>
<proteinExistence type="predicted"/>
<evidence type="ECO:0000313" key="3">
    <source>
        <dbReference type="Proteomes" id="UP000831327"/>
    </source>
</evidence>
<organism evidence="2 3">
    <name type="scientific">Roseomonas fluvialis</name>
    <dbReference type="NCBI Taxonomy" id="1750527"/>
    <lineage>
        <taxon>Bacteria</taxon>
        <taxon>Pseudomonadati</taxon>
        <taxon>Pseudomonadota</taxon>
        <taxon>Alphaproteobacteria</taxon>
        <taxon>Acetobacterales</taxon>
        <taxon>Roseomonadaceae</taxon>
        <taxon>Roseomonas</taxon>
    </lineage>
</organism>